<evidence type="ECO:0000256" key="3">
    <source>
        <dbReference type="ARBA" id="ARBA00032824"/>
    </source>
</evidence>
<dbReference type="InterPro" id="IPR050217">
    <property type="entry name" value="Peroxiredoxin"/>
</dbReference>
<dbReference type="Pfam" id="PF00578">
    <property type="entry name" value="AhpC-TSA"/>
    <property type="match status" value="1"/>
</dbReference>
<dbReference type="AlphaFoldDB" id="A0A246GAD7"/>
<dbReference type="GO" id="GO:0006979">
    <property type="term" value="P:response to oxidative stress"/>
    <property type="evidence" value="ECO:0007669"/>
    <property type="project" value="TreeGrafter"/>
</dbReference>
<dbReference type="PANTHER" id="PTHR10681">
    <property type="entry name" value="THIOREDOXIN PEROXIDASE"/>
    <property type="match status" value="1"/>
</dbReference>
<gene>
    <name evidence="7" type="ORF">BWK62_08400</name>
</gene>
<dbReference type="PROSITE" id="PS51352">
    <property type="entry name" value="THIOREDOXIN_2"/>
    <property type="match status" value="1"/>
</dbReference>
<evidence type="ECO:0000259" key="6">
    <source>
        <dbReference type="PROSITE" id="PS51352"/>
    </source>
</evidence>
<dbReference type="Gene3D" id="3.40.30.10">
    <property type="entry name" value="Glutaredoxin"/>
    <property type="match status" value="1"/>
</dbReference>
<name>A0A246GAD7_9FLAO</name>
<dbReference type="GO" id="GO:0008379">
    <property type="term" value="F:thioredoxin peroxidase activity"/>
    <property type="evidence" value="ECO:0007669"/>
    <property type="project" value="TreeGrafter"/>
</dbReference>
<feature type="active site" description="Cysteine sulfenic acid (-SOH) intermediate; for peroxidase activity" evidence="5">
    <location>
        <position position="51"/>
    </location>
</feature>
<dbReference type="GO" id="GO:0045454">
    <property type="term" value="P:cell redox homeostasis"/>
    <property type="evidence" value="ECO:0007669"/>
    <property type="project" value="TreeGrafter"/>
</dbReference>
<feature type="domain" description="Thioredoxin" evidence="6">
    <location>
        <begin position="2"/>
        <end position="176"/>
    </location>
</feature>
<dbReference type="Pfam" id="PF10417">
    <property type="entry name" value="1-cysPrx_C"/>
    <property type="match status" value="1"/>
</dbReference>
<dbReference type="InterPro" id="IPR013766">
    <property type="entry name" value="Thioredoxin_domain"/>
</dbReference>
<dbReference type="PIRSF" id="PIRSF000239">
    <property type="entry name" value="AHPC"/>
    <property type="match status" value="1"/>
</dbReference>
<proteinExistence type="inferred from homology"/>
<dbReference type="SUPFAM" id="SSF52833">
    <property type="entry name" value="Thioredoxin-like"/>
    <property type="match status" value="1"/>
</dbReference>
<protein>
    <recommendedName>
        <fullName evidence="3">Thioredoxin peroxidase</fullName>
    </recommendedName>
</protein>
<evidence type="ECO:0000313" key="8">
    <source>
        <dbReference type="Proteomes" id="UP000198034"/>
    </source>
</evidence>
<accession>A0A246GAD7</accession>
<reference evidence="7 8" key="1">
    <citation type="journal article" date="2017" name="Infect. Genet. Evol.">
        <title>Comparative genome analysis of fish pathogen Flavobacterium columnare reveals extensive sequence diversity within the species.</title>
        <authorList>
            <person name="Kayansamruaj P."/>
            <person name="Dong H.T."/>
            <person name="Hirono I."/>
            <person name="Kondo H."/>
            <person name="Senapin S."/>
            <person name="Rodkhum C."/>
        </authorList>
    </citation>
    <scope>NUCLEOTIDE SEQUENCE [LARGE SCALE GENOMIC DNA]</scope>
    <source>
        <strain evidence="7 8">1214</strain>
    </source>
</reference>
<dbReference type="GO" id="GO:0033554">
    <property type="term" value="P:cellular response to stress"/>
    <property type="evidence" value="ECO:0007669"/>
    <property type="project" value="TreeGrafter"/>
</dbReference>
<dbReference type="Proteomes" id="UP000198034">
    <property type="component" value="Unassembled WGS sequence"/>
</dbReference>
<evidence type="ECO:0000256" key="5">
    <source>
        <dbReference type="PIRSR" id="PIRSR000239-1"/>
    </source>
</evidence>
<dbReference type="InterPro" id="IPR000866">
    <property type="entry name" value="AhpC/TSA"/>
</dbReference>
<dbReference type="InterPro" id="IPR036249">
    <property type="entry name" value="Thioredoxin-like_sf"/>
</dbReference>
<comment type="function">
    <text evidence="4">Thiol-specific peroxidase that catalyzes the reduction of hydrogen peroxide and organic hydroperoxides to water and alcohols, respectively. Plays a role in cell protection against oxidative stress by detoxifying peroxides.</text>
</comment>
<dbReference type="GO" id="GO:0042744">
    <property type="term" value="P:hydrogen peroxide catabolic process"/>
    <property type="evidence" value="ECO:0007669"/>
    <property type="project" value="TreeGrafter"/>
</dbReference>
<evidence type="ECO:0000256" key="4">
    <source>
        <dbReference type="ARBA" id="ARBA00037420"/>
    </source>
</evidence>
<comment type="similarity">
    <text evidence="1">Belongs to the peroxiredoxin family. AhpC/Prx1 subfamily.</text>
</comment>
<dbReference type="EMBL" id="MTCY01000021">
    <property type="protein sequence ID" value="OWP76960.1"/>
    <property type="molecule type" value="Genomic_DNA"/>
</dbReference>
<dbReference type="GO" id="GO:0005829">
    <property type="term" value="C:cytosol"/>
    <property type="evidence" value="ECO:0007669"/>
    <property type="project" value="TreeGrafter"/>
</dbReference>
<organism evidence="7 8">
    <name type="scientific">Flavobacterium columnare</name>
    <dbReference type="NCBI Taxonomy" id="996"/>
    <lineage>
        <taxon>Bacteria</taxon>
        <taxon>Pseudomonadati</taxon>
        <taxon>Bacteroidota</taxon>
        <taxon>Flavobacteriia</taxon>
        <taxon>Flavobacteriales</taxon>
        <taxon>Flavobacteriaceae</taxon>
        <taxon>Flavobacterium</taxon>
    </lineage>
</organism>
<dbReference type="CDD" id="cd03015">
    <property type="entry name" value="PRX_Typ2cys"/>
    <property type="match status" value="1"/>
</dbReference>
<evidence type="ECO:0000256" key="2">
    <source>
        <dbReference type="ARBA" id="ARBA00023002"/>
    </source>
</evidence>
<dbReference type="InterPro" id="IPR019479">
    <property type="entry name" value="Peroxiredoxin_C"/>
</dbReference>
<dbReference type="PANTHER" id="PTHR10681:SF128">
    <property type="entry name" value="THIOREDOXIN-DEPENDENT PEROXIDE REDUCTASE, MITOCHONDRIAL"/>
    <property type="match status" value="1"/>
</dbReference>
<keyword evidence="2" id="KW-0560">Oxidoreductase</keyword>
<evidence type="ECO:0000256" key="1">
    <source>
        <dbReference type="ARBA" id="ARBA00009796"/>
    </source>
</evidence>
<dbReference type="InterPro" id="IPR024706">
    <property type="entry name" value="Peroxiredoxin_AhpC-typ"/>
</dbReference>
<evidence type="ECO:0000313" key="7">
    <source>
        <dbReference type="EMBL" id="OWP76960.1"/>
    </source>
</evidence>
<sequence length="216" mass="24639">MILIDKEFPSITVKTIQKNKGISEVNLFELAKKENKKILLFFYPKDFTYVCPTELFAFQELCKELEERNVLLFGASCDTTETHDAWLQTDATEGGIKGITYPLISDSNRNLSSVLGILDGKKSTENNYEVTLNDNISYRATYLINENGIVFHQSLNNMSLGRNVLEFMRLIDGYTSIQETGEVCPANWEKGKETFKNDRISTAKYLSRLLSKQFSN</sequence>
<comment type="caution">
    <text evidence="7">The sequence shown here is derived from an EMBL/GenBank/DDBJ whole genome shotgun (WGS) entry which is preliminary data.</text>
</comment>